<dbReference type="EMBL" id="CP025583">
    <property type="protein sequence ID" value="AUM74862.1"/>
    <property type="molecule type" value="Genomic_DNA"/>
</dbReference>
<evidence type="ECO:0000256" key="1">
    <source>
        <dbReference type="ARBA" id="ARBA00009881"/>
    </source>
</evidence>
<dbReference type="GO" id="GO:0018580">
    <property type="term" value="F:nitronate monooxygenase activity"/>
    <property type="evidence" value="ECO:0007669"/>
    <property type="project" value="InterPro"/>
</dbReference>
<organism evidence="6 7">
    <name type="scientific">Paracoccus jeotgali</name>
    <dbReference type="NCBI Taxonomy" id="2065379"/>
    <lineage>
        <taxon>Bacteria</taxon>
        <taxon>Pseudomonadati</taxon>
        <taxon>Pseudomonadota</taxon>
        <taxon>Alphaproteobacteria</taxon>
        <taxon>Rhodobacterales</taxon>
        <taxon>Paracoccaceae</taxon>
        <taxon>Paracoccus</taxon>
    </lineage>
</organism>
<accession>A0A2K9MH98</accession>
<keyword evidence="5 6" id="KW-0503">Monooxygenase</keyword>
<evidence type="ECO:0000256" key="2">
    <source>
        <dbReference type="ARBA" id="ARBA00022630"/>
    </source>
</evidence>
<gene>
    <name evidence="6" type="ORF">CYR75_11750</name>
</gene>
<keyword evidence="2" id="KW-0285">Flavoprotein</keyword>
<dbReference type="InterPro" id="IPR013785">
    <property type="entry name" value="Aldolase_TIM"/>
</dbReference>
<comment type="similarity">
    <text evidence="1">Belongs to the nitronate monooxygenase family. NMO class I subfamily.</text>
</comment>
<sequence>MTERFGNPTLRDELPGRLRYSLPAIVAPMFLVSSGEMVAAAARNGVIGAYPSLNARSSAGFREVLQTLDAALAGAETTAYAVNLVTHRSNPRFAEDMAVCADHRVPLVITALGSPTPALGPVHDYGGLVFADVNSPALARKAAAAGADGLILVCCGAGGHTGTMSPFAFVDEVRRFFDGPLVVAGGIGTGAAIRAVIGMGADLAYMGTRFLAAQESLAVQDFKQMVIDCGFDDILCTDAITGALANKLRPSLVRAGIDPDTLQSGKAFDLSGLESSVSKWKDLWSAGHGIGAVAASETTAEIIDELACQFAATAAKAA</sequence>
<keyword evidence="4" id="KW-0560">Oxidoreductase</keyword>
<evidence type="ECO:0000256" key="5">
    <source>
        <dbReference type="ARBA" id="ARBA00023033"/>
    </source>
</evidence>
<dbReference type="OrthoDB" id="9778912at2"/>
<dbReference type="KEGG" id="paru:CYR75_11750"/>
<reference evidence="7" key="1">
    <citation type="submission" date="2017-12" db="EMBL/GenBank/DDBJ databases">
        <title>Genomic analysis of Paracoccus sp. CBA4604.</title>
        <authorList>
            <person name="Roh S.W."/>
            <person name="Kim J.Y."/>
            <person name="Kim J.S."/>
        </authorList>
    </citation>
    <scope>NUCLEOTIDE SEQUENCE [LARGE SCALE GENOMIC DNA]</scope>
    <source>
        <strain evidence="7">CBA4604</strain>
    </source>
</reference>
<dbReference type="RefSeq" id="WP_101500207.1">
    <property type="nucleotide sequence ID" value="NZ_CP025583.1"/>
</dbReference>
<evidence type="ECO:0000256" key="3">
    <source>
        <dbReference type="ARBA" id="ARBA00022643"/>
    </source>
</evidence>
<dbReference type="InterPro" id="IPR004136">
    <property type="entry name" value="NMO"/>
</dbReference>
<dbReference type="AlphaFoldDB" id="A0A2K9MH98"/>
<dbReference type="PANTHER" id="PTHR42747:SF4">
    <property type="entry name" value="BLR1330 PROTEIN"/>
    <property type="match status" value="1"/>
</dbReference>
<proteinExistence type="inferred from homology"/>
<evidence type="ECO:0000313" key="7">
    <source>
        <dbReference type="Proteomes" id="UP000234882"/>
    </source>
</evidence>
<keyword evidence="3" id="KW-0288">FMN</keyword>
<name>A0A2K9MH98_9RHOB</name>
<dbReference type="SUPFAM" id="SSF51412">
    <property type="entry name" value="Inosine monophosphate dehydrogenase (IMPDH)"/>
    <property type="match status" value="1"/>
</dbReference>
<dbReference type="Proteomes" id="UP000234882">
    <property type="component" value="Chromosome"/>
</dbReference>
<keyword evidence="7" id="KW-1185">Reference proteome</keyword>
<dbReference type="Pfam" id="PF03060">
    <property type="entry name" value="NMO"/>
    <property type="match status" value="1"/>
</dbReference>
<dbReference type="Gene3D" id="3.20.20.70">
    <property type="entry name" value="Aldolase class I"/>
    <property type="match status" value="1"/>
</dbReference>
<dbReference type="PANTHER" id="PTHR42747">
    <property type="entry name" value="NITRONATE MONOOXYGENASE-RELATED"/>
    <property type="match status" value="1"/>
</dbReference>
<dbReference type="CDD" id="cd04730">
    <property type="entry name" value="NPD_like"/>
    <property type="match status" value="1"/>
</dbReference>
<evidence type="ECO:0000313" key="6">
    <source>
        <dbReference type="EMBL" id="AUM74862.1"/>
    </source>
</evidence>
<protein>
    <submittedName>
        <fullName evidence="6">Nitronate monooxygenase</fullName>
    </submittedName>
</protein>
<evidence type="ECO:0000256" key="4">
    <source>
        <dbReference type="ARBA" id="ARBA00023002"/>
    </source>
</evidence>